<organism evidence="2 3">
    <name type="scientific">Cryphonectria parasitica (strain ATCC 38755 / EP155)</name>
    <dbReference type="NCBI Taxonomy" id="660469"/>
    <lineage>
        <taxon>Eukaryota</taxon>
        <taxon>Fungi</taxon>
        <taxon>Dikarya</taxon>
        <taxon>Ascomycota</taxon>
        <taxon>Pezizomycotina</taxon>
        <taxon>Sordariomycetes</taxon>
        <taxon>Sordariomycetidae</taxon>
        <taxon>Diaporthales</taxon>
        <taxon>Cryphonectriaceae</taxon>
        <taxon>Cryphonectria-Endothia species complex</taxon>
        <taxon>Cryphonectria</taxon>
    </lineage>
</organism>
<protein>
    <submittedName>
        <fullName evidence="2">Uncharacterized protein</fullName>
    </submittedName>
</protein>
<evidence type="ECO:0000313" key="2">
    <source>
        <dbReference type="EMBL" id="KAF3766253.1"/>
    </source>
</evidence>
<keyword evidence="1" id="KW-0472">Membrane</keyword>
<dbReference type="EMBL" id="MU032347">
    <property type="protein sequence ID" value="KAF3766253.1"/>
    <property type="molecule type" value="Genomic_DNA"/>
</dbReference>
<keyword evidence="1" id="KW-1133">Transmembrane helix</keyword>
<feature type="non-terminal residue" evidence="2">
    <location>
        <position position="1"/>
    </location>
</feature>
<gene>
    <name evidence="2" type="ORF">M406DRAFT_11941</name>
</gene>
<evidence type="ECO:0000256" key="1">
    <source>
        <dbReference type="SAM" id="Phobius"/>
    </source>
</evidence>
<sequence length="643" mass="72071">STDSLGVRTGLWTNWSRGSVFGWTLTLVQSDANLLIALISFCVTLVGARLWRIVCFTLHFSYSNNSPCDAIYHQRQVLLRNSSDAMNGVADFARLFCAWRLIGKHVWTRSLPLLVLSIFWLASWTVASVFSSQVSSAMGNEVLLLSEHCGFVYVTSVNATTYDEALLFTWLYQYLESSTNYAEQCYGSDDSNLVGCDTFVHRNLPYNITTTAECPFDKNICLDDNSTIVLDSGLVDSREDFGLNTPDGQQFQIRMRVECAPIRTEGYTTNFNLSDDRSYTQYWYGPSGGNFTYEWTNDELWELRKLAIQSANFDVAQTNDDYNIDVFSVYSNNGTLNASEALGSEFDPITELTITNADLSLFFISANQILYLEEVLDPLFRATTQLSEGYSFYFSDQPASPLACSSQQQICVPTGSGSDCTPLLGVYDVFPAAKGLIEDRSASYRNSFDWLLNDFHLNGMTIYQIVKVMSSSALEAKQSLTSGFQPGLPDNQWQIEVERWFQINLAAWQYLFISLATGPGISSIPGSFISTPGNTEEEVLCRNQKITSAAYTSFSMFALLLIFIFGVISIATSYLLPHCIYHYRRRLYESLEWRIHHPLQLQRLAHEELGAGTWSKTAMFVPIAGPDDTLAGLDVSDPSAPKF</sequence>
<feature type="non-terminal residue" evidence="2">
    <location>
        <position position="643"/>
    </location>
</feature>
<dbReference type="OrthoDB" id="3540210at2759"/>
<dbReference type="Proteomes" id="UP000803844">
    <property type="component" value="Unassembled WGS sequence"/>
</dbReference>
<reference evidence="2" key="1">
    <citation type="journal article" date="2020" name="Phytopathology">
        <title>Genome sequence of the chestnut blight fungus Cryphonectria parasitica EP155: A fundamental resource for an archetypical invasive plant pathogen.</title>
        <authorList>
            <person name="Crouch J.A."/>
            <person name="Dawe A."/>
            <person name="Aerts A."/>
            <person name="Barry K."/>
            <person name="Churchill A.C.L."/>
            <person name="Grimwood J."/>
            <person name="Hillman B."/>
            <person name="Milgroom M.G."/>
            <person name="Pangilinan J."/>
            <person name="Smith M."/>
            <person name="Salamov A."/>
            <person name="Schmutz J."/>
            <person name="Yadav J."/>
            <person name="Grigoriev I.V."/>
            <person name="Nuss D."/>
        </authorList>
    </citation>
    <scope>NUCLEOTIDE SEQUENCE</scope>
    <source>
        <strain evidence="2">EP155</strain>
    </source>
</reference>
<dbReference type="GeneID" id="63832502"/>
<dbReference type="RefSeq" id="XP_040777214.1">
    <property type="nucleotide sequence ID" value="XM_040915373.1"/>
</dbReference>
<evidence type="ECO:0000313" key="3">
    <source>
        <dbReference type="Proteomes" id="UP000803844"/>
    </source>
</evidence>
<feature type="transmembrane region" description="Helical" evidence="1">
    <location>
        <begin position="32"/>
        <end position="51"/>
    </location>
</feature>
<dbReference type="AlphaFoldDB" id="A0A9P4Y486"/>
<comment type="caution">
    <text evidence="2">The sequence shown here is derived from an EMBL/GenBank/DDBJ whole genome shotgun (WGS) entry which is preliminary data.</text>
</comment>
<feature type="transmembrane region" description="Helical" evidence="1">
    <location>
        <begin position="110"/>
        <end position="130"/>
    </location>
</feature>
<accession>A0A9P4Y486</accession>
<name>A0A9P4Y486_CRYP1</name>
<proteinExistence type="predicted"/>
<feature type="transmembrane region" description="Helical" evidence="1">
    <location>
        <begin position="554"/>
        <end position="576"/>
    </location>
</feature>
<keyword evidence="3" id="KW-1185">Reference proteome</keyword>
<keyword evidence="1" id="KW-0812">Transmembrane</keyword>